<keyword evidence="3" id="KW-1185">Reference proteome</keyword>
<dbReference type="AlphaFoldDB" id="A0AAE1VWD9"/>
<evidence type="ECO:0000256" key="1">
    <source>
        <dbReference type="SAM" id="MobiDB-lite"/>
    </source>
</evidence>
<evidence type="ECO:0000313" key="3">
    <source>
        <dbReference type="Proteomes" id="UP001291623"/>
    </source>
</evidence>
<evidence type="ECO:0000313" key="2">
    <source>
        <dbReference type="EMBL" id="KAK4380336.1"/>
    </source>
</evidence>
<feature type="region of interest" description="Disordered" evidence="1">
    <location>
        <begin position="1"/>
        <end position="23"/>
    </location>
</feature>
<dbReference type="Proteomes" id="UP001291623">
    <property type="component" value="Unassembled WGS sequence"/>
</dbReference>
<sequence length="502" mass="57219">MDKAPSGDVHTDSHETQGLFSNMPLDNEFDVDMNLDTLFDILEEQPMNTNIIPNSSIDNVAPNHQNCDISELPNDLIVATNIIPRSSSTEKGDKNSSSRTTYQITLDDDDYSLYHVYAMGVKHASMLQEKGGTSKISTNDEKGQENSKNNDLISIPILMEKEGDIHISSRREQENTRSNVMVLQQSIPKLERELMKSKFAIDHPLGIPISTRKEQENSKANDLIHDPFMRRISGLEKLKRDIMKPRFTIDHTRREQENPRNNVIILDPPMIESPILMEKESDIMKSKHTVGVSTSRMGEKENHHTNGLIIQQYMSNILTLEKLKRNFVKPKLMPGHSFETPTRKREEKYKWEIDSGGFKSASSSNKEDEIRYGILNSLNNDQFSQKIRVLQNSSESTVNKSPQIGKESIIRDISTLWKNQLEEIKRKTGIARDSTSSSYHRHKILKFSRVGETEKQNSNNEEALIGGRSLKPIIHSNRNFQGSPANTHEITDKVCNVSHFLE</sequence>
<organism evidence="2 3">
    <name type="scientific">Anisodus tanguticus</name>
    <dbReference type="NCBI Taxonomy" id="243964"/>
    <lineage>
        <taxon>Eukaryota</taxon>
        <taxon>Viridiplantae</taxon>
        <taxon>Streptophyta</taxon>
        <taxon>Embryophyta</taxon>
        <taxon>Tracheophyta</taxon>
        <taxon>Spermatophyta</taxon>
        <taxon>Magnoliopsida</taxon>
        <taxon>eudicotyledons</taxon>
        <taxon>Gunneridae</taxon>
        <taxon>Pentapetalae</taxon>
        <taxon>asterids</taxon>
        <taxon>lamiids</taxon>
        <taxon>Solanales</taxon>
        <taxon>Solanaceae</taxon>
        <taxon>Solanoideae</taxon>
        <taxon>Hyoscyameae</taxon>
        <taxon>Anisodus</taxon>
    </lineage>
</organism>
<dbReference type="EMBL" id="JAVYJV010000001">
    <property type="protein sequence ID" value="KAK4380336.1"/>
    <property type="molecule type" value="Genomic_DNA"/>
</dbReference>
<accession>A0AAE1VWD9</accession>
<reference evidence="2" key="1">
    <citation type="submission" date="2023-12" db="EMBL/GenBank/DDBJ databases">
        <title>Genome assembly of Anisodus tanguticus.</title>
        <authorList>
            <person name="Wang Y.-J."/>
        </authorList>
    </citation>
    <scope>NUCLEOTIDE SEQUENCE</scope>
    <source>
        <strain evidence="2">KB-2021</strain>
        <tissue evidence="2">Leaf</tissue>
    </source>
</reference>
<comment type="caution">
    <text evidence="2">The sequence shown here is derived from an EMBL/GenBank/DDBJ whole genome shotgun (WGS) entry which is preliminary data.</text>
</comment>
<name>A0AAE1VWD9_9SOLA</name>
<protein>
    <submittedName>
        <fullName evidence="2">Uncharacterized protein</fullName>
    </submittedName>
</protein>
<feature type="compositionally biased region" description="Basic and acidic residues" evidence="1">
    <location>
        <begin position="1"/>
        <end position="15"/>
    </location>
</feature>
<proteinExistence type="predicted"/>
<gene>
    <name evidence="2" type="ORF">RND71_002198</name>
</gene>